<dbReference type="PANTHER" id="PTHR10809:SF163">
    <property type="entry name" value="VESICLE-ASSOCIATED PROTEIN 1-2-LIKE ISOFORM X1"/>
    <property type="match status" value="1"/>
</dbReference>
<dbReference type="InterPro" id="IPR013783">
    <property type="entry name" value="Ig-like_fold"/>
</dbReference>
<keyword evidence="3" id="KW-0472">Membrane</keyword>
<feature type="domain" description="MSP" evidence="4">
    <location>
        <begin position="24"/>
        <end position="144"/>
    </location>
</feature>
<reference evidence="5" key="2">
    <citation type="submission" date="2022-03" db="EMBL/GenBank/DDBJ databases">
        <title>Draft title - Genomic analysis of global carrot germplasm unveils the trajectory of domestication and the origin of high carotenoid orange carrot.</title>
        <authorList>
            <person name="Iorizzo M."/>
            <person name="Ellison S."/>
            <person name="Senalik D."/>
            <person name="Macko-Podgorni A."/>
            <person name="Grzebelus D."/>
            <person name="Bostan H."/>
            <person name="Rolling W."/>
            <person name="Curaba J."/>
            <person name="Simon P."/>
        </authorList>
    </citation>
    <scope>NUCLEOTIDE SEQUENCE</scope>
    <source>
        <tissue evidence="5">Leaf</tissue>
    </source>
</reference>
<organism evidence="5 6">
    <name type="scientific">Daucus carota subsp. sativus</name>
    <name type="common">Carrot</name>
    <dbReference type="NCBI Taxonomy" id="79200"/>
    <lineage>
        <taxon>Eukaryota</taxon>
        <taxon>Viridiplantae</taxon>
        <taxon>Streptophyta</taxon>
        <taxon>Embryophyta</taxon>
        <taxon>Tracheophyta</taxon>
        <taxon>Spermatophyta</taxon>
        <taxon>Magnoliopsida</taxon>
        <taxon>eudicotyledons</taxon>
        <taxon>Gunneridae</taxon>
        <taxon>Pentapetalae</taxon>
        <taxon>asterids</taxon>
        <taxon>campanulids</taxon>
        <taxon>Apiales</taxon>
        <taxon>Apiaceae</taxon>
        <taxon>Apioideae</taxon>
        <taxon>Scandiceae</taxon>
        <taxon>Daucinae</taxon>
        <taxon>Daucus</taxon>
        <taxon>Daucus sect. Daucus</taxon>
    </lineage>
</organism>
<evidence type="ECO:0000259" key="4">
    <source>
        <dbReference type="PROSITE" id="PS50202"/>
    </source>
</evidence>
<reference evidence="5" key="1">
    <citation type="journal article" date="2016" name="Nat. Genet.">
        <title>A high-quality carrot genome assembly provides new insights into carotenoid accumulation and asterid genome evolution.</title>
        <authorList>
            <person name="Iorizzo M."/>
            <person name="Ellison S."/>
            <person name="Senalik D."/>
            <person name="Zeng P."/>
            <person name="Satapoomin P."/>
            <person name="Huang J."/>
            <person name="Bowman M."/>
            <person name="Iovene M."/>
            <person name="Sanseverino W."/>
            <person name="Cavagnaro P."/>
            <person name="Yildiz M."/>
            <person name="Macko-Podgorni A."/>
            <person name="Moranska E."/>
            <person name="Grzebelus E."/>
            <person name="Grzebelus D."/>
            <person name="Ashrafi H."/>
            <person name="Zheng Z."/>
            <person name="Cheng S."/>
            <person name="Spooner D."/>
            <person name="Van Deynze A."/>
            <person name="Simon P."/>
        </authorList>
    </citation>
    <scope>NUCLEOTIDE SEQUENCE</scope>
    <source>
        <tissue evidence="5">Leaf</tissue>
    </source>
</reference>
<dbReference type="GO" id="GO:0061817">
    <property type="term" value="P:endoplasmic reticulum-plasma membrane tethering"/>
    <property type="evidence" value="ECO:0007669"/>
    <property type="project" value="TreeGrafter"/>
</dbReference>
<dbReference type="InterPro" id="IPR008962">
    <property type="entry name" value="PapD-like_sf"/>
</dbReference>
<dbReference type="InterPro" id="IPR000535">
    <property type="entry name" value="MSP_dom"/>
</dbReference>
<evidence type="ECO:0000256" key="1">
    <source>
        <dbReference type="ARBA" id="ARBA00008932"/>
    </source>
</evidence>
<evidence type="ECO:0000256" key="2">
    <source>
        <dbReference type="SAM" id="MobiDB-lite"/>
    </source>
</evidence>
<sequence length="256" mass="28690">MNTNPFSPLAEYSYSDELIDRDELISIDPQRVYFMYELNKPMLSSFQLSNDSDEYVAFRVKTTNLKKYSVQPRKGIVLPHSQTTVTVTMQALKEEPSVLRCLDDFLVQCVAVPAGATVQDVTPEIFDKEAGHHVEEFKSQAASVASPVPEDSEETSENDTSVSSGLCLISKQKMVGGKAGYMKMVKDIMLMLTEEKQSIIQDINSRLKEEVELLKRDLTRNKGGSRLSIYYLLLIAVLSILLVHIFGSLMLSSDFS</sequence>
<dbReference type="PROSITE" id="PS50202">
    <property type="entry name" value="MSP"/>
    <property type="match status" value="1"/>
</dbReference>
<feature type="region of interest" description="Disordered" evidence="2">
    <location>
        <begin position="141"/>
        <end position="161"/>
    </location>
</feature>
<keyword evidence="3" id="KW-1133">Transmembrane helix</keyword>
<dbReference type="GO" id="GO:0005886">
    <property type="term" value="C:plasma membrane"/>
    <property type="evidence" value="ECO:0007669"/>
    <property type="project" value="TreeGrafter"/>
</dbReference>
<gene>
    <name evidence="5" type="ORF">DCAR_0418390</name>
</gene>
<dbReference type="EMBL" id="CP093346">
    <property type="protein sequence ID" value="WOG99043.1"/>
    <property type="molecule type" value="Genomic_DNA"/>
</dbReference>
<evidence type="ECO:0000313" key="6">
    <source>
        <dbReference type="Proteomes" id="UP000077755"/>
    </source>
</evidence>
<comment type="similarity">
    <text evidence="1">Belongs to the VAMP-associated protein (VAP) (TC 9.B.17) family.</text>
</comment>
<dbReference type="GO" id="GO:0090158">
    <property type="term" value="P:endoplasmic reticulum membrane organization"/>
    <property type="evidence" value="ECO:0007669"/>
    <property type="project" value="TreeGrafter"/>
</dbReference>
<feature type="transmembrane region" description="Helical" evidence="3">
    <location>
        <begin position="229"/>
        <end position="251"/>
    </location>
</feature>
<dbReference type="AlphaFoldDB" id="A0AAF1AXE8"/>
<dbReference type="GO" id="GO:0005789">
    <property type="term" value="C:endoplasmic reticulum membrane"/>
    <property type="evidence" value="ECO:0007669"/>
    <property type="project" value="InterPro"/>
</dbReference>
<dbReference type="SUPFAM" id="SSF49354">
    <property type="entry name" value="PapD-like"/>
    <property type="match status" value="1"/>
</dbReference>
<dbReference type="PANTHER" id="PTHR10809">
    <property type="entry name" value="VESICLE-ASSOCIATED MEMBRANE PROTEIN-ASSOCIATED PROTEIN"/>
    <property type="match status" value="1"/>
</dbReference>
<dbReference type="Proteomes" id="UP000077755">
    <property type="component" value="Chromosome 4"/>
</dbReference>
<dbReference type="FunFam" id="2.60.40.10:FF:000813">
    <property type="entry name" value="Vesicle-associated protein 1-1"/>
    <property type="match status" value="1"/>
</dbReference>
<accession>A0AAF1AXE8</accession>
<evidence type="ECO:0000313" key="5">
    <source>
        <dbReference type="EMBL" id="WOG99043.1"/>
    </source>
</evidence>
<protein>
    <recommendedName>
        <fullName evidence="4">MSP domain-containing protein</fullName>
    </recommendedName>
</protein>
<keyword evidence="3" id="KW-0812">Transmembrane</keyword>
<keyword evidence="6" id="KW-1185">Reference proteome</keyword>
<dbReference type="InterPro" id="IPR016763">
    <property type="entry name" value="VAP"/>
</dbReference>
<proteinExistence type="inferred from homology"/>
<name>A0AAF1AXE8_DAUCS</name>
<evidence type="ECO:0000256" key="3">
    <source>
        <dbReference type="SAM" id="Phobius"/>
    </source>
</evidence>
<dbReference type="Gene3D" id="2.60.40.10">
    <property type="entry name" value="Immunoglobulins"/>
    <property type="match status" value="1"/>
</dbReference>
<dbReference type="Pfam" id="PF00635">
    <property type="entry name" value="Motile_Sperm"/>
    <property type="match status" value="1"/>
</dbReference>